<evidence type="ECO:0000313" key="9">
    <source>
        <dbReference type="EMBL" id="KMW22350.1"/>
    </source>
</evidence>
<dbReference type="PANTHER" id="PTHR43560">
    <property type="entry name" value="ION-TRANSLOCATING OXIDOREDUCTASE COMPLEX SUBUNIT B"/>
    <property type="match status" value="1"/>
</dbReference>
<dbReference type="Gene3D" id="3.40.950.10">
    <property type="entry name" value="Fe-only Hydrogenase (Larger Subunit), Chain L, domain 3"/>
    <property type="match status" value="1"/>
</dbReference>
<feature type="compositionally biased region" description="Low complexity" evidence="5">
    <location>
        <begin position="615"/>
        <end position="642"/>
    </location>
</feature>
<dbReference type="Pfam" id="PF04060">
    <property type="entry name" value="FeS"/>
    <property type="match status" value="1"/>
</dbReference>
<feature type="region of interest" description="Disordered" evidence="5">
    <location>
        <begin position="601"/>
        <end position="698"/>
    </location>
</feature>
<dbReference type="Pfam" id="PF13237">
    <property type="entry name" value="Fer4_10"/>
    <property type="match status" value="1"/>
</dbReference>
<dbReference type="Gene3D" id="1.10.15.40">
    <property type="entry name" value="Electron transport complex subunit B, putative Fe-S cluster"/>
    <property type="match status" value="1"/>
</dbReference>
<dbReference type="PANTHER" id="PTHR43560:SF1">
    <property type="entry name" value="ION-TRANSLOCATING OXIDOREDUCTASE COMPLEX SUBUNIT B"/>
    <property type="match status" value="1"/>
</dbReference>
<feature type="domain" description="4Fe-4S ferredoxin-type" evidence="7">
    <location>
        <begin position="2"/>
        <end position="32"/>
    </location>
</feature>
<dbReference type="PATRIC" id="fig|742734.4.peg.1519"/>
<dbReference type="Gene3D" id="3.30.70.20">
    <property type="match status" value="1"/>
</dbReference>
<protein>
    <submittedName>
        <fullName evidence="9">Uncharacterized protein</fullName>
    </submittedName>
</protein>
<sequence length="698" mass="76893">MGMEIIDFKATKCKHCYKCVRYCEVKAIQVKDERAVIMSDKCILCGHCLKICPQSAKTLRSDLDMVKGFIREGMRVVVSIAPAYMGLLKYKTIGQVRGALMRLGFEDVRETSEGAAFVTAEYAKLLKEHRMDNIITTCCPSVNDLIEIYYPQLVPYMAPVVSPMIAHGKLLKEELGRNVKVVFLGPCIAKKKESRDPRHDTYIDAVLNFNDINKWLEEEDIVIEDCEDQPFTAFDPRVNRLYPVTNGVVNSVLATEEESDGYRKFYVHGVANCIDLCKSMSRGEIKGCFIEMNMCSGGCIKGPTVNDEFISRFKVKLDMEETIGREPAEASRMQPVWENVNFGKRFEDHAPKDPQPTEDQIREILRMTNKLKPEDELNCGACGYPTCREKAIAVFQHKAEVSMCIPFMHEKAESMSNLVMETSPNIVLIVGDDMRILEYSDVGEKYFGKTRSEALQMYLYELIDPVNFQWVFDTHQNIHGKRVNYPEYKLSTLQNIVYIEKENAVLATFIDITREEELAQEEYEKKLETIDLAQKIIHKQMMVAQEIAGLLGETTAETKTTLTKLCHSLLEDGADAGYAGGEEDRDIPNVQLGSGAVPLSGVMTPGNLGGGAGAGSTSPGSATSGTMSGTTSGTPSGTPAAADARNASEAGVSSGAAPKEKASKGYVHIGSAAPAGKKTGYVHLSSSDLKKPGGSGGR</sequence>
<dbReference type="SUPFAM" id="SSF53920">
    <property type="entry name" value="Fe-only hydrogenase"/>
    <property type="match status" value="1"/>
</dbReference>
<dbReference type="SUPFAM" id="SSF54862">
    <property type="entry name" value="4Fe-4S ferredoxins"/>
    <property type="match status" value="1"/>
</dbReference>
<feature type="domain" description="PAS" evidence="6">
    <location>
        <begin position="412"/>
        <end position="465"/>
    </location>
</feature>
<dbReference type="InterPro" id="IPR035965">
    <property type="entry name" value="PAS-like_dom_sf"/>
</dbReference>
<evidence type="ECO:0000256" key="1">
    <source>
        <dbReference type="ARBA" id="ARBA00022485"/>
    </source>
</evidence>
<dbReference type="PROSITE" id="PS00198">
    <property type="entry name" value="4FE4S_FER_1"/>
    <property type="match status" value="1"/>
</dbReference>
<dbReference type="PROSITE" id="PS51379">
    <property type="entry name" value="4FE4S_FER_2"/>
    <property type="match status" value="2"/>
</dbReference>
<dbReference type="Pfam" id="PF02906">
    <property type="entry name" value="Fe_hyd_lg_C"/>
    <property type="match status" value="1"/>
</dbReference>
<evidence type="ECO:0000313" key="10">
    <source>
        <dbReference type="Proteomes" id="UP000037392"/>
    </source>
</evidence>
<evidence type="ECO:0000259" key="8">
    <source>
        <dbReference type="PROSITE" id="PS51656"/>
    </source>
</evidence>
<dbReference type="RefSeq" id="WP_007863168.1">
    <property type="nucleotide sequence ID" value="NZ_KQ235876.1"/>
</dbReference>
<evidence type="ECO:0000256" key="4">
    <source>
        <dbReference type="ARBA" id="ARBA00023014"/>
    </source>
</evidence>
<dbReference type="Proteomes" id="UP000037392">
    <property type="component" value="Unassembled WGS sequence"/>
</dbReference>
<dbReference type="InterPro" id="IPR017896">
    <property type="entry name" value="4Fe4S_Fe-S-bd"/>
</dbReference>
<feature type="domain" description="4Fe-4S" evidence="8">
    <location>
        <begin position="360"/>
        <end position="421"/>
    </location>
</feature>
<dbReference type="SUPFAM" id="SSF55785">
    <property type="entry name" value="PYP-like sensor domain (PAS domain)"/>
    <property type="match status" value="1"/>
</dbReference>
<comment type="caution">
    <text evidence="9">The sequence shown here is derived from an EMBL/GenBank/DDBJ whole genome shotgun (WGS) entry which is preliminary data.</text>
</comment>
<organism evidence="9 10">
    <name type="scientific">[Clostridium] citroniae WAL-19142</name>
    <dbReference type="NCBI Taxonomy" id="742734"/>
    <lineage>
        <taxon>Bacteria</taxon>
        <taxon>Bacillati</taxon>
        <taxon>Bacillota</taxon>
        <taxon>Clostridia</taxon>
        <taxon>Lachnospirales</taxon>
        <taxon>Lachnospiraceae</taxon>
        <taxon>Enterocloster</taxon>
    </lineage>
</organism>
<name>A0A0J9F280_9FIRM</name>
<keyword evidence="4" id="KW-0411">Iron-sulfur</keyword>
<dbReference type="InterPro" id="IPR017900">
    <property type="entry name" value="4Fe4S_Fe_S_CS"/>
</dbReference>
<evidence type="ECO:0000256" key="5">
    <source>
        <dbReference type="SAM" id="MobiDB-lite"/>
    </source>
</evidence>
<keyword evidence="3" id="KW-0408">Iron</keyword>
<feature type="domain" description="4Fe-4S ferredoxin-type" evidence="7">
    <location>
        <begin position="33"/>
        <end position="62"/>
    </location>
</feature>
<keyword evidence="2" id="KW-0479">Metal-binding</keyword>
<dbReference type="GeneID" id="93166902"/>
<proteinExistence type="predicted"/>
<dbReference type="InterPro" id="IPR050395">
    <property type="entry name" value="4Fe4S_Ferredoxin_RnfB"/>
</dbReference>
<dbReference type="GO" id="GO:0051539">
    <property type="term" value="F:4 iron, 4 sulfur cluster binding"/>
    <property type="evidence" value="ECO:0007669"/>
    <property type="project" value="UniProtKB-KW"/>
</dbReference>
<dbReference type="PROSITE" id="PS50112">
    <property type="entry name" value="PAS"/>
    <property type="match status" value="1"/>
</dbReference>
<dbReference type="SMART" id="SM00091">
    <property type="entry name" value="PAS"/>
    <property type="match status" value="1"/>
</dbReference>
<dbReference type="InterPro" id="IPR004108">
    <property type="entry name" value="Fe_hydrogenase_lsu_C"/>
</dbReference>
<evidence type="ECO:0000256" key="3">
    <source>
        <dbReference type="ARBA" id="ARBA00023004"/>
    </source>
</evidence>
<dbReference type="InterPro" id="IPR000014">
    <property type="entry name" value="PAS"/>
</dbReference>
<dbReference type="OrthoDB" id="9798098at2"/>
<keyword evidence="1" id="KW-0004">4Fe-4S</keyword>
<dbReference type="AlphaFoldDB" id="A0A0J9F280"/>
<gene>
    <name evidence="9" type="ORF">HMPREF9470_01419</name>
</gene>
<evidence type="ECO:0000259" key="6">
    <source>
        <dbReference type="PROSITE" id="PS50112"/>
    </source>
</evidence>
<accession>A0A0J9F280</accession>
<evidence type="ECO:0000256" key="2">
    <source>
        <dbReference type="ARBA" id="ARBA00022723"/>
    </source>
</evidence>
<dbReference type="GO" id="GO:0046872">
    <property type="term" value="F:metal ion binding"/>
    <property type="evidence" value="ECO:0007669"/>
    <property type="project" value="UniProtKB-KW"/>
</dbReference>
<dbReference type="PROSITE" id="PS51656">
    <property type="entry name" value="4FE4S"/>
    <property type="match status" value="1"/>
</dbReference>
<dbReference type="CDD" id="cd00130">
    <property type="entry name" value="PAS"/>
    <property type="match status" value="1"/>
</dbReference>
<reference evidence="9 10" key="1">
    <citation type="submission" date="2011-04" db="EMBL/GenBank/DDBJ databases">
        <title>The Genome Sequence of Clostridium citroniae WAL-19142.</title>
        <authorList>
            <consortium name="The Broad Institute Genome Sequencing Platform"/>
            <person name="Earl A."/>
            <person name="Ward D."/>
            <person name="Feldgarden M."/>
            <person name="Gevers D."/>
            <person name="Warren Y.A."/>
            <person name="Tyrrell K.L."/>
            <person name="Citron D.M."/>
            <person name="Goldstein E.J."/>
            <person name="Daigneault M."/>
            <person name="Allen-Vercoe E."/>
            <person name="Young S.K."/>
            <person name="Zeng Q."/>
            <person name="Gargeya S."/>
            <person name="Fitzgerald M."/>
            <person name="Haas B."/>
            <person name="Abouelleil A."/>
            <person name="Alvarado L."/>
            <person name="Arachchi H.M."/>
            <person name="Berlin A."/>
            <person name="Brown A."/>
            <person name="Chapman S.B."/>
            <person name="Chen Z."/>
            <person name="Dunbar C."/>
            <person name="Freedman E."/>
            <person name="Gearin G."/>
            <person name="Gellesch M."/>
            <person name="Goldberg J."/>
            <person name="Griggs A."/>
            <person name="Gujja S."/>
            <person name="Heilman E.R."/>
            <person name="Heiman D."/>
            <person name="Howarth C."/>
            <person name="Larson L."/>
            <person name="Lui A."/>
            <person name="MacDonald P.J."/>
            <person name="Mehta T."/>
            <person name="Montmayeur A."/>
            <person name="Murphy C."/>
            <person name="Neiman D."/>
            <person name="Pearson M."/>
            <person name="Priest M."/>
            <person name="Roberts A."/>
            <person name="Saif S."/>
            <person name="Shea T."/>
            <person name="Shenoy N."/>
            <person name="Sisk P."/>
            <person name="Stolte C."/>
            <person name="Sykes S."/>
            <person name="White J."/>
            <person name="Yandava C."/>
            <person name="Wortman J."/>
            <person name="Nusbaum C."/>
            <person name="Birren B."/>
        </authorList>
    </citation>
    <scope>NUCLEOTIDE SEQUENCE [LARGE SCALE GENOMIC DNA]</scope>
    <source>
        <strain evidence="9 10">WAL-19142</strain>
    </source>
</reference>
<evidence type="ECO:0000259" key="7">
    <source>
        <dbReference type="PROSITE" id="PS51379"/>
    </source>
</evidence>
<dbReference type="EMBL" id="ADLK01000010">
    <property type="protein sequence ID" value="KMW22350.1"/>
    <property type="molecule type" value="Genomic_DNA"/>
</dbReference>
<dbReference type="Gene3D" id="3.30.450.20">
    <property type="entry name" value="PAS domain"/>
    <property type="match status" value="1"/>
</dbReference>
<dbReference type="InterPro" id="IPR009016">
    <property type="entry name" value="Fe_hydrogenase"/>
</dbReference>
<dbReference type="InterPro" id="IPR007202">
    <property type="entry name" value="4Fe-4S_dom"/>
</dbReference>